<accession>A0A670J4Q4</accession>
<dbReference type="FunFam" id="2.10.25.10:FF:000162">
    <property type="entry name" value="Coagulation factor X (Predicted)"/>
    <property type="match status" value="1"/>
</dbReference>
<dbReference type="SMART" id="SM00179">
    <property type="entry name" value="EGF_CA"/>
    <property type="match status" value="2"/>
</dbReference>
<keyword evidence="2" id="KW-0245">EGF-like domain</keyword>
<dbReference type="SUPFAM" id="SSF57196">
    <property type="entry name" value="EGF/Laminin"/>
    <property type="match status" value="1"/>
</dbReference>
<dbReference type="OMA" id="KNECHHH"/>
<dbReference type="InterPro" id="IPR043504">
    <property type="entry name" value="Peptidase_S1_PA_chymotrypsin"/>
</dbReference>
<gene>
    <name evidence="5" type="primary">PROZ</name>
</gene>
<dbReference type="PROSITE" id="PS50026">
    <property type="entry name" value="EGF_3"/>
    <property type="match status" value="1"/>
</dbReference>
<evidence type="ECO:0000259" key="3">
    <source>
        <dbReference type="PROSITE" id="PS50026"/>
    </source>
</evidence>
<dbReference type="PROSITE" id="PS00010">
    <property type="entry name" value="ASX_HYDROXYL"/>
    <property type="match status" value="1"/>
</dbReference>
<dbReference type="PROSITE" id="PS01186">
    <property type="entry name" value="EGF_2"/>
    <property type="match status" value="1"/>
</dbReference>
<dbReference type="InterPro" id="IPR009003">
    <property type="entry name" value="Peptidase_S1_PA"/>
</dbReference>
<dbReference type="Ensembl" id="ENSPMRT00000020325.1">
    <property type="protein sequence ID" value="ENSPMRP00000019145.1"/>
    <property type="gene ID" value="ENSPMRG00000012509.1"/>
</dbReference>
<dbReference type="InterPro" id="IPR050442">
    <property type="entry name" value="Peptidase_S1_coag_factors"/>
</dbReference>
<dbReference type="SMART" id="SM00020">
    <property type="entry name" value="Tryp_SPc"/>
    <property type="match status" value="1"/>
</dbReference>
<evidence type="ECO:0000256" key="1">
    <source>
        <dbReference type="ARBA" id="ARBA00023157"/>
    </source>
</evidence>
<protein>
    <submittedName>
        <fullName evidence="5">Protein Z, vitamin K dependent plasma glycoprotein</fullName>
    </submittedName>
</protein>
<dbReference type="FunFam" id="2.10.25.10:FF:000480">
    <property type="entry name" value="Protein Z, vitamin K-dependent plasma glycoprotein"/>
    <property type="match status" value="1"/>
</dbReference>
<dbReference type="GO" id="GO:0006508">
    <property type="term" value="P:proteolysis"/>
    <property type="evidence" value="ECO:0007669"/>
    <property type="project" value="InterPro"/>
</dbReference>
<dbReference type="Gene3D" id="2.40.10.10">
    <property type="entry name" value="Trypsin-like serine proteases"/>
    <property type="match status" value="2"/>
</dbReference>
<dbReference type="InterPro" id="IPR000152">
    <property type="entry name" value="EGF-type_Asp/Asn_hydroxyl_site"/>
</dbReference>
<feature type="domain" description="EGF-like" evidence="3">
    <location>
        <begin position="14"/>
        <end position="50"/>
    </location>
</feature>
<organism evidence="5 6">
    <name type="scientific">Podarcis muralis</name>
    <name type="common">Wall lizard</name>
    <name type="synonym">Lacerta muralis</name>
    <dbReference type="NCBI Taxonomy" id="64176"/>
    <lineage>
        <taxon>Eukaryota</taxon>
        <taxon>Metazoa</taxon>
        <taxon>Chordata</taxon>
        <taxon>Craniata</taxon>
        <taxon>Vertebrata</taxon>
        <taxon>Euteleostomi</taxon>
        <taxon>Lepidosauria</taxon>
        <taxon>Squamata</taxon>
        <taxon>Bifurcata</taxon>
        <taxon>Unidentata</taxon>
        <taxon>Episquamata</taxon>
        <taxon>Laterata</taxon>
        <taxon>Lacertibaenia</taxon>
        <taxon>Lacertidae</taxon>
        <taxon>Podarcis</taxon>
    </lineage>
</organism>
<dbReference type="PROSITE" id="PS00022">
    <property type="entry name" value="EGF_1"/>
    <property type="match status" value="1"/>
</dbReference>
<dbReference type="CDD" id="cd00054">
    <property type="entry name" value="EGF_CA"/>
    <property type="match status" value="1"/>
</dbReference>
<dbReference type="Pfam" id="PF00089">
    <property type="entry name" value="Trypsin"/>
    <property type="match status" value="1"/>
</dbReference>
<evidence type="ECO:0000313" key="6">
    <source>
        <dbReference type="Proteomes" id="UP000472272"/>
    </source>
</evidence>
<dbReference type="PANTHER" id="PTHR24278:SF20">
    <property type="entry name" value="VITAMIN K-DEPENDENT PROTEIN Z"/>
    <property type="match status" value="1"/>
</dbReference>
<sequence length="334" mass="37444">MHLLIIFPLPPTQDGAPCSSNPCLHNGVCKDSIRSYTCDCRDGFEGANCAFAKNECRHEINEGCQHFCYPELTSYRCSCAKAYELGQDAKSCLPQDQCACGRHKDHLPVQLDATKTIQRGFPWQVLLLNSEGEWFCGGVLLKTNFVLTTAECARLTPVIAVIGINRLQRARQEIPVKQINIHIRYDSDTGENNLALLELEQHIGCSSHHLPICIPERDFAEHVLISEREATLSGWKADGNTSTGSTAELSVSYLNGDECKQILNRTLITREFCGYSREVSGELLAGGSFSAVDYKGTWFLTGVLEPWATEATKWETLIFTKTTRYMMWFKQKMD</sequence>
<dbReference type="Proteomes" id="UP000472272">
    <property type="component" value="Chromosome 4"/>
</dbReference>
<dbReference type="PROSITE" id="PS50240">
    <property type="entry name" value="TRYPSIN_DOM"/>
    <property type="match status" value="1"/>
</dbReference>
<evidence type="ECO:0000259" key="4">
    <source>
        <dbReference type="PROSITE" id="PS50240"/>
    </source>
</evidence>
<dbReference type="GO" id="GO:0005509">
    <property type="term" value="F:calcium ion binding"/>
    <property type="evidence" value="ECO:0007669"/>
    <property type="project" value="InterPro"/>
</dbReference>
<proteinExistence type="predicted"/>
<dbReference type="GO" id="GO:0007596">
    <property type="term" value="P:blood coagulation"/>
    <property type="evidence" value="ECO:0007669"/>
    <property type="project" value="Ensembl"/>
</dbReference>
<dbReference type="InterPro" id="IPR001254">
    <property type="entry name" value="Trypsin_dom"/>
</dbReference>
<dbReference type="Gene3D" id="2.10.25.10">
    <property type="entry name" value="Laminin"/>
    <property type="match status" value="2"/>
</dbReference>
<feature type="domain" description="Peptidase S1" evidence="4">
    <location>
        <begin position="110"/>
        <end position="334"/>
    </location>
</feature>
<evidence type="ECO:0000256" key="2">
    <source>
        <dbReference type="PROSITE-ProRule" id="PRU00076"/>
    </source>
</evidence>
<reference evidence="5" key="2">
    <citation type="submission" date="2025-08" db="UniProtKB">
        <authorList>
            <consortium name="Ensembl"/>
        </authorList>
    </citation>
    <scope>IDENTIFICATION</scope>
</reference>
<keyword evidence="1 2" id="KW-1015">Disulfide bond</keyword>
<reference evidence="5 6" key="1">
    <citation type="journal article" date="2019" name="Proc. Natl. Acad. Sci. U.S.A.">
        <title>Regulatory changes in pterin and carotenoid genes underlie balanced color polymorphisms in the wall lizard.</title>
        <authorList>
            <person name="Andrade P."/>
            <person name="Pinho C."/>
            <person name="Perez I de Lanuza G."/>
            <person name="Afonso S."/>
            <person name="Brejcha J."/>
            <person name="Rubin C.J."/>
            <person name="Wallerman O."/>
            <person name="Pereira P."/>
            <person name="Sabatino S.J."/>
            <person name="Bellati A."/>
            <person name="Pellitteri-Rosa D."/>
            <person name="Bosakova Z."/>
            <person name="Bunikis I."/>
            <person name="Carretero M.A."/>
            <person name="Feiner N."/>
            <person name="Marsik P."/>
            <person name="Pauperio F."/>
            <person name="Salvi D."/>
            <person name="Soler L."/>
            <person name="While G.M."/>
            <person name="Uller T."/>
            <person name="Font E."/>
            <person name="Andersson L."/>
            <person name="Carneiro M."/>
        </authorList>
    </citation>
    <scope>NUCLEOTIDE SEQUENCE</scope>
</reference>
<evidence type="ECO:0000313" key="5">
    <source>
        <dbReference type="Ensembl" id="ENSPMRP00000019145.1"/>
    </source>
</evidence>
<dbReference type="InterPro" id="IPR000742">
    <property type="entry name" value="EGF"/>
</dbReference>
<dbReference type="Pfam" id="PF00008">
    <property type="entry name" value="EGF"/>
    <property type="match status" value="1"/>
</dbReference>
<name>A0A670J4Q4_PODMU</name>
<dbReference type="GO" id="GO:0004252">
    <property type="term" value="F:serine-type endopeptidase activity"/>
    <property type="evidence" value="ECO:0007669"/>
    <property type="project" value="InterPro"/>
</dbReference>
<keyword evidence="6" id="KW-1185">Reference proteome</keyword>
<dbReference type="SUPFAM" id="SSF50494">
    <property type="entry name" value="Trypsin-like serine proteases"/>
    <property type="match status" value="1"/>
</dbReference>
<dbReference type="PANTHER" id="PTHR24278">
    <property type="entry name" value="COAGULATION FACTOR"/>
    <property type="match status" value="1"/>
</dbReference>
<dbReference type="AlphaFoldDB" id="A0A670J4Q4"/>
<comment type="caution">
    <text evidence="2">Lacks conserved residue(s) required for the propagation of feature annotation.</text>
</comment>
<reference evidence="5" key="3">
    <citation type="submission" date="2025-09" db="UniProtKB">
        <authorList>
            <consortium name="Ensembl"/>
        </authorList>
    </citation>
    <scope>IDENTIFICATION</scope>
</reference>
<dbReference type="SMART" id="SM00181">
    <property type="entry name" value="EGF"/>
    <property type="match status" value="2"/>
</dbReference>
<dbReference type="GeneTree" id="ENSGT00940000154505"/>
<feature type="disulfide bond" evidence="2">
    <location>
        <begin position="40"/>
        <end position="49"/>
    </location>
</feature>
<dbReference type="GO" id="GO:0005615">
    <property type="term" value="C:extracellular space"/>
    <property type="evidence" value="ECO:0007669"/>
    <property type="project" value="TreeGrafter"/>
</dbReference>
<dbReference type="InterPro" id="IPR001881">
    <property type="entry name" value="EGF-like_Ca-bd_dom"/>
</dbReference>